<dbReference type="InterPro" id="IPR011706">
    <property type="entry name" value="Cu-oxidase_C"/>
</dbReference>
<dbReference type="PROSITE" id="PS51257">
    <property type="entry name" value="PROKAR_LIPOPROTEIN"/>
    <property type="match status" value="1"/>
</dbReference>
<evidence type="ECO:0000313" key="5">
    <source>
        <dbReference type="EMBL" id="HFC91999.1"/>
    </source>
</evidence>
<comment type="caution">
    <text evidence="5">The sequence shown here is derived from an EMBL/GenBank/DDBJ whole genome shotgun (WGS) entry which is preliminary data.</text>
</comment>
<dbReference type="Pfam" id="PF07732">
    <property type="entry name" value="Cu-oxidase_3"/>
    <property type="match status" value="1"/>
</dbReference>
<dbReference type="PANTHER" id="PTHR48267">
    <property type="entry name" value="CUPREDOXIN SUPERFAMILY PROTEIN"/>
    <property type="match status" value="1"/>
</dbReference>
<evidence type="ECO:0000256" key="2">
    <source>
        <dbReference type="ARBA" id="ARBA00023002"/>
    </source>
</evidence>
<keyword evidence="2" id="KW-0560">Oxidoreductase</keyword>
<sequence length="479" mass="52986">MNRRQFLTSSIISALGLSACGGGSSNKIATSGTGGSGGASGKYKTPLFIPEEIKGYTDEGVVIYNLSLQAGSRNFLDGKNTPTWGINGNYLGPTLRLTNGSKVNINYRNKLGEETTMHGHGMHVPAEMDGAVHQKIKPNATWTAAYTVKQQACTNWYHPHLMGKTAQHVMNGLAGMIIIDDDHSEALDLPKRYGIDDIPLIIQDRRFNSDGSFDYNPSRREKMHGWKGDTFMVNGVITPYLDIEAKQIRFRILNGSNARIYHFALASGKSFKQIATDNAFLETPVELTQLRLSPAERAEIIIDFSTNLGQTELFIDKNSNKNLFKININKVATVTTVLPQTLISLATLNPADSVNTRSFTLSGRMGNFMINGQTMNPSVINETVPLNAIEIWEVTNSMGMDHNFHIHATHFQLLERNGSSTNVAANEKGFKDTVLIPANESVKLILKMIDYIDSKTPYMYHCHILEHEDLGMMGQFVVV</sequence>
<feature type="domain" description="Plastocyanin-like" evidence="3">
    <location>
        <begin position="362"/>
        <end position="478"/>
    </location>
</feature>
<dbReference type="CDD" id="cd04232">
    <property type="entry name" value="CuRO_1_CueO_FtsP"/>
    <property type="match status" value="1"/>
</dbReference>
<evidence type="ECO:0000259" key="3">
    <source>
        <dbReference type="Pfam" id="PF07731"/>
    </source>
</evidence>
<dbReference type="AlphaFoldDB" id="A0A7V2WUP8"/>
<feature type="domain" description="Plastocyanin-like" evidence="4">
    <location>
        <begin position="69"/>
        <end position="182"/>
    </location>
</feature>
<reference evidence="5" key="1">
    <citation type="journal article" date="2020" name="mSystems">
        <title>Genome- and Community-Level Interaction Insights into Carbon Utilization and Element Cycling Functions of Hydrothermarchaeota in Hydrothermal Sediment.</title>
        <authorList>
            <person name="Zhou Z."/>
            <person name="Liu Y."/>
            <person name="Xu W."/>
            <person name="Pan J."/>
            <person name="Luo Z.H."/>
            <person name="Li M."/>
        </authorList>
    </citation>
    <scope>NUCLEOTIDE SEQUENCE [LARGE SCALE GENOMIC DNA]</scope>
    <source>
        <strain evidence="5">HyVt-493</strain>
    </source>
</reference>
<accession>A0A7V2WUP8</accession>
<dbReference type="GO" id="GO:0005507">
    <property type="term" value="F:copper ion binding"/>
    <property type="evidence" value="ECO:0007669"/>
    <property type="project" value="InterPro"/>
</dbReference>
<dbReference type="Pfam" id="PF07731">
    <property type="entry name" value="Cu-oxidase_2"/>
    <property type="match status" value="1"/>
</dbReference>
<organism evidence="5">
    <name type="scientific">Leucothrix mucor</name>
    <dbReference type="NCBI Taxonomy" id="45248"/>
    <lineage>
        <taxon>Bacteria</taxon>
        <taxon>Pseudomonadati</taxon>
        <taxon>Pseudomonadota</taxon>
        <taxon>Gammaproteobacteria</taxon>
        <taxon>Thiotrichales</taxon>
        <taxon>Thiotrichaceae</taxon>
        <taxon>Leucothrix</taxon>
    </lineage>
</organism>
<dbReference type="InterPro" id="IPR002355">
    <property type="entry name" value="Cu_oxidase_Cu_BS"/>
</dbReference>
<evidence type="ECO:0000256" key="1">
    <source>
        <dbReference type="ARBA" id="ARBA00022723"/>
    </source>
</evidence>
<dbReference type="CDD" id="cd13890">
    <property type="entry name" value="CuRO_3_CueO_FtsP"/>
    <property type="match status" value="1"/>
</dbReference>
<dbReference type="Gene3D" id="2.60.40.420">
    <property type="entry name" value="Cupredoxins - blue copper proteins"/>
    <property type="match status" value="3"/>
</dbReference>
<dbReference type="InterPro" id="IPR008972">
    <property type="entry name" value="Cupredoxin"/>
</dbReference>
<dbReference type="PROSITE" id="PS00080">
    <property type="entry name" value="MULTICOPPER_OXIDASE2"/>
    <property type="match status" value="1"/>
</dbReference>
<dbReference type="InterPro" id="IPR045087">
    <property type="entry name" value="Cu-oxidase_fam"/>
</dbReference>
<dbReference type="SUPFAM" id="SSF49503">
    <property type="entry name" value="Cupredoxins"/>
    <property type="match status" value="3"/>
</dbReference>
<dbReference type="EMBL" id="DRMS01000167">
    <property type="protein sequence ID" value="HFC91999.1"/>
    <property type="molecule type" value="Genomic_DNA"/>
</dbReference>
<gene>
    <name evidence="5" type="ORF">ENJ51_04225</name>
</gene>
<evidence type="ECO:0000259" key="4">
    <source>
        <dbReference type="Pfam" id="PF07732"/>
    </source>
</evidence>
<dbReference type="CDD" id="cd13867">
    <property type="entry name" value="CuRO_2_CueO_FtsP"/>
    <property type="match status" value="1"/>
</dbReference>
<dbReference type="GO" id="GO:0016491">
    <property type="term" value="F:oxidoreductase activity"/>
    <property type="evidence" value="ECO:0007669"/>
    <property type="project" value="UniProtKB-KW"/>
</dbReference>
<protein>
    <submittedName>
        <fullName evidence="5">Copper oxidase</fullName>
    </submittedName>
</protein>
<dbReference type="PANTHER" id="PTHR48267:SF1">
    <property type="entry name" value="BILIRUBIN OXIDASE"/>
    <property type="match status" value="1"/>
</dbReference>
<proteinExistence type="predicted"/>
<name>A0A7V2WUP8_LEUMU</name>
<keyword evidence="1" id="KW-0479">Metal-binding</keyword>
<dbReference type="Proteomes" id="UP000885750">
    <property type="component" value="Unassembled WGS sequence"/>
</dbReference>
<dbReference type="InterPro" id="IPR011707">
    <property type="entry name" value="Cu-oxidase-like_N"/>
</dbReference>